<dbReference type="Gene3D" id="3.40.50.150">
    <property type="entry name" value="Vaccinia Virus protein VP39"/>
    <property type="match status" value="1"/>
</dbReference>
<dbReference type="InterPro" id="IPR042296">
    <property type="entry name" value="tRNA_met_Trm1_C"/>
</dbReference>
<dbReference type="OrthoDB" id="6349953at2759"/>
<evidence type="ECO:0000256" key="9">
    <source>
        <dbReference type="ARBA" id="ARBA00022884"/>
    </source>
</evidence>
<evidence type="ECO:0000256" key="13">
    <source>
        <dbReference type="PROSITE-ProRule" id="PRU00958"/>
    </source>
</evidence>
<dbReference type="PANTHER" id="PTHR10631:SF3">
    <property type="entry name" value="TRNA (GUANINE(26)-N(2))-DIMETHYLTRANSFERASE"/>
    <property type="match status" value="1"/>
</dbReference>
<dbReference type="InterPro" id="IPR041367">
    <property type="entry name" value="Znf-CCCH_4"/>
</dbReference>
<dbReference type="Proteomes" id="UP000275408">
    <property type="component" value="Unassembled WGS sequence"/>
</dbReference>
<dbReference type="GO" id="GO:0160104">
    <property type="term" value="F:tRNA (guanine(26)-N2)-dimethyltransferase activity"/>
    <property type="evidence" value="ECO:0007669"/>
    <property type="project" value="UniProtKB-UniRule"/>
</dbReference>
<dbReference type="OMA" id="MKCCHEM"/>
<sequence>MSSGKVSSDIKITEGKAEICFPDSNSVFYNPVQEFNRDLSTAVIKLFSKERLEDKRKPNLESTSDGEDEGTDETCEGLDQEKSNPKVALYSGKIPNEQKRNDGITILEGLSASGLRAVRYALEVAGVKSVTANDISADAYKMIQQNVEHNNVQHIVKPSKEDAGLLMYKHRHPPSSRFDAIDLDPYGSASVFLDSAVQAVADGGILLVTCTDMGVLCGNHSEACFGKYGSMSLKAKFCHEMALRVLLFSLETHANRYKRYIKPLLSISVDFYVHVFVQVFTSASEVKRSASKNCLVFMCIGCGSFHFQPMGRCIEEGLSKKYPPAIGPPVGSSCDQCGRQFHMGGPIWKEKIHDAEFVERLLKTVKEQPGLFKTSERIIGLLNVIQEELPDCPLYYSVDHLCGVLHCNTPSLVQIRSALLEAGYKASSSHACKQALKTDAPHSVVWDVMRCWEKLHPVKRRKENSPGAAILSKEPAIQVSFKEKPEANPLSRKNKLLRYQANPEANWGPKPRAKRKKETETIEDKRQRLQGRRTPEEDKDYYKQFPCKKFRLGKCTYGDECKYSHDVNLYIRKSRIPRSDDDCSAVNIGESS</sequence>
<feature type="region of interest" description="Disordered" evidence="14">
    <location>
        <begin position="500"/>
        <end position="537"/>
    </location>
</feature>
<keyword evidence="2 13" id="KW-0489">Methyltransferase</keyword>
<evidence type="ECO:0000256" key="3">
    <source>
        <dbReference type="ARBA" id="ARBA00022679"/>
    </source>
</evidence>
<keyword evidence="9 13" id="KW-0694">RNA-binding</keyword>
<comment type="catalytic activity">
    <reaction evidence="11 13">
        <text>guanosine(26) in tRNA + 2 S-adenosyl-L-methionine = N(2)-dimethylguanosine(26) in tRNA + 2 S-adenosyl-L-homocysteine + 2 H(+)</text>
        <dbReference type="Rhea" id="RHEA:43140"/>
        <dbReference type="Rhea" id="RHEA-COMP:10359"/>
        <dbReference type="Rhea" id="RHEA-COMP:10360"/>
        <dbReference type="ChEBI" id="CHEBI:15378"/>
        <dbReference type="ChEBI" id="CHEBI:57856"/>
        <dbReference type="ChEBI" id="CHEBI:59789"/>
        <dbReference type="ChEBI" id="CHEBI:74269"/>
        <dbReference type="ChEBI" id="CHEBI:74513"/>
        <dbReference type="EC" id="2.1.1.216"/>
    </reaction>
</comment>
<feature type="compositionally biased region" description="Acidic residues" evidence="14">
    <location>
        <begin position="64"/>
        <end position="78"/>
    </location>
</feature>
<dbReference type="PANTHER" id="PTHR10631">
    <property type="entry name" value="N 2 ,N 2 -DIMETHYLGUANOSINE TRNA METHYLTRANSFERASE"/>
    <property type="match status" value="1"/>
</dbReference>
<dbReference type="PROSITE" id="PS50103">
    <property type="entry name" value="ZF_C3H1"/>
    <property type="match status" value="1"/>
</dbReference>
<dbReference type="Pfam" id="PF02005">
    <property type="entry name" value="TRM"/>
    <property type="match status" value="1"/>
</dbReference>
<dbReference type="FunFam" id="3.30.56.70:FF:000001">
    <property type="entry name" value="tRNA (guanine(26)-N(2))-dimethyltransferase"/>
    <property type="match status" value="1"/>
</dbReference>
<proteinExistence type="inferred from homology"/>
<reference evidence="16 17" key="1">
    <citation type="journal article" date="2018" name="Sci. Rep.">
        <title>Comparative analysis of the Pocillopora damicornis genome highlights role of immune system in coral evolution.</title>
        <authorList>
            <person name="Cunning R."/>
            <person name="Bay R.A."/>
            <person name="Gillette P."/>
            <person name="Baker A.C."/>
            <person name="Traylor-Knowles N."/>
        </authorList>
    </citation>
    <scope>NUCLEOTIDE SEQUENCE [LARGE SCALE GENOMIC DNA]</scope>
    <source>
        <strain evidence="16">RSMAS</strain>
        <tissue evidence="16">Whole animal</tissue>
    </source>
</reference>
<dbReference type="AlphaFoldDB" id="A0A3M6U2F5"/>
<dbReference type="EMBL" id="RCHS01002370">
    <property type="protein sequence ID" value="RMX47801.1"/>
    <property type="molecule type" value="Genomic_DNA"/>
</dbReference>
<evidence type="ECO:0000256" key="7">
    <source>
        <dbReference type="ARBA" id="ARBA00022771"/>
    </source>
</evidence>
<comment type="caution">
    <text evidence="16">The sequence shown here is derived from an EMBL/GenBank/DDBJ whole genome shotgun (WGS) entry which is preliminary data.</text>
</comment>
<evidence type="ECO:0000256" key="8">
    <source>
        <dbReference type="ARBA" id="ARBA00022833"/>
    </source>
</evidence>
<dbReference type="PROSITE" id="PS51626">
    <property type="entry name" value="SAM_MT_TRM1"/>
    <property type="match status" value="1"/>
</dbReference>
<dbReference type="InterPro" id="IPR029063">
    <property type="entry name" value="SAM-dependent_MTases_sf"/>
</dbReference>
<evidence type="ECO:0000256" key="14">
    <source>
        <dbReference type="SAM" id="MobiDB-lite"/>
    </source>
</evidence>
<feature type="region of interest" description="Disordered" evidence="14">
    <location>
        <begin position="54"/>
        <end position="94"/>
    </location>
</feature>
<evidence type="ECO:0000313" key="17">
    <source>
        <dbReference type="Proteomes" id="UP000275408"/>
    </source>
</evidence>
<feature type="zinc finger region" description="C3H1-type" evidence="12">
    <location>
        <begin position="541"/>
        <end position="568"/>
    </location>
</feature>
<dbReference type="InterPro" id="IPR036855">
    <property type="entry name" value="Znf_CCCH_sf"/>
</dbReference>
<accession>A0A3M6U2F5</accession>
<comment type="similarity">
    <text evidence="13">Belongs to the class I-like SAM-binding methyltransferase superfamily. Trm1 family.</text>
</comment>
<protein>
    <recommendedName>
        <fullName evidence="10 13">tRNA (guanine(26)-N(2))-dimethyltransferase</fullName>
        <ecNumber evidence="10 13">2.1.1.216</ecNumber>
    </recommendedName>
</protein>
<evidence type="ECO:0000256" key="5">
    <source>
        <dbReference type="ARBA" id="ARBA00022694"/>
    </source>
</evidence>
<evidence type="ECO:0000256" key="4">
    <source>
        <dbReference type="ARBA" id="ARBA00022691"/>
    </source>
</evidence>
<keyword evidence="3 13" id="KW-0808">Transferase</keyword>
<organism evidence="16 17">
    <name type="scientific">Pocillopora damicornis</name>
    <name type="common">Cauliflower coral</name>
    <name type="synonym">Millepora damicornis</name>
    <dbReference type="NCBI Taxonomy" id="46731"/>
    <lineage>
        <taxon>Eukaryota</taxon>
        <taxon>Metazoa</taxon>
        <taxon>Cnidaria</taxon>
        <taxon>Anthozoa</taxon>
        <taxon>Hexacorallia</taxon>
        <taxon>Scleractinia</taxon>
        <taxon>Astrocoeniina</taxon>
        <taxon>Pocilloporidae</taxon>
        <taxon>Pocillopora</taxon>
    </lineage>
</organism>
<dbReference type="STRING" id="46731.A0A3M6U2F5"/>
<dbReference type="SMART" id="SM00356">
    <property type="entry name" value="ZnF_C3H1"/>
    <property type="match status" value="1"/>
</dbReference>
<feature type="compositionally biased region" description="Basic and acidic residues" evidence="14">
    <location>
        <begin position="517"/>
        <end position="537"/>
    </location>
</feature>
<keyword evidence="5 13" id="KW-0819">tRNA processing</keyword>
<evidence type="ECO:0000256" key="2">
    <source>
        <dbReference type="ARBA" id="ARBA00022603"/>
    </source>
</evidence>
<dbReference type="Gene3D" id="3.30.56.70">
    <property type="entry name" value="N2,N2-dimethylguanosine tRNA methyltransferase, C-terminal domain"/>
    <property type="match status" value="1"/>
</dbReference>
<evidence type="ECO:0000313" key="16">
    <source>
        <dbReference type="EMBL" id="RMX47801.1"/>
    </source>
</evidence>
<dbReference type="Gene3D" id="4.10.1000.10">
    <property type="entry name" value="Zinc finger, CCCH-type"/>
    <property type="match status" value="1"/>
</dbReference>
<keyword evidence="8 12" id="KW-0862">Zinc</keyword>
<dbReference type="Pfam" id="PF18044">
    <property type="entry name" value="zf-CCCH_4"/>
    <property type="match status" value="1"/>
</dbReference>
<dbReference type="GO" id="GO:0005634">
    <property type="term" value="C:nucleus"/>
    <property type="evidence" value="ECO:0007669"/>
    <property type="project" value="TreeGrafter"/>
</dbReference>
<evidence type="ECO:0000256" key="12">
    <source>
        <dbReference type="PROSITE-ProRule" id="PRU00723"/>
    </source>
</evidence>
<keyword evidence="17" id="KW-1185">Reference proteome</keyword>
<evidence type="ECO:0000256" key="10">
    <source>
        <dbReference type="ARBA" id="ARBA00039099"/>
    </source>
</evidence>
<dbReference type="SUPFAM" id="SSF90229">
    <property type="entry name" value="CCCH zinc finger"/>
    <property type="match status" value="1"/>
</dbReference>
<evidence type="ECO:0000256" key="11">
    <source>
        <dbReference type="ARBA" id="ARBA00051897"/>
    </source>
</evidence>
<keyword evidence="1 13" id="KW-0820">tRNA-binding</keyword>
<feature type="domain" description="C3H1-type" evidence="15">
    <location>
        <begin position="541"/>
        <end position="568"/>
    </location>
</feature>
<evidence type="ECO:0000259" key="15">
    <source>
        <dbReference type="PROSITE" id="PS50103"/>
    </source>
</evidence>
<keyword evidence="7 12" id="KW-0863">Zinc-finger</keyword>
<dbReference type="GO" id="GO:0000049">
    <property type="term" value="F:tRNA binding"/>
    <property type="evidence" value="ECO:0007669"/>
    <property type="project" value="UniProtKB-UniRule"/>
</dbReference>
<evidence type="ECO:0000256" key="1">
    <source>
        <dbReference type="ARBA" id="ARBA00022555"/>
    </source>
</evidence>
<dbReference type="GO" id="GO:0002940">
    <property type="term" value="P:tRNA N2-guanine methylation"/>
    <property type="evidence" value="ECO:0007669"/>
    <property type="project" value="TreeGrafter"/>
</dbReference>
<name>A0A3M6U2F5_POCDA</name>
<keyword evidence="6 12" id="KW-0479">Metal-binding</keyword>
<dbReference type="SUPFAM" id="SSF53335">
    <property type="entry name" value="S-adenosyl-L-methionine-dependent methyltransferases"/>
    <property type="match status" value="1"/>
</dbReference>
<dbReference type="CDD" id="cd02440">
    <property type="entry name" value="AdoMet_MTases"/>
    <property type="match status" value="1"/>
</dbReference>
<gene>
    <name evidence="16" type="ORF">pdam_00008536</name>
</gene>
<dbReference type="InterPro" id="IPR002905">
    <property type="entry name" value="Trm1"/>
</dbReference>
<dbReference type="GO" id="GO:0008270">
    <property type="term" value="F:zinc ion binding"/>
    <property type="evidence" value="ECO:0007669"/>
    <property type="project" value="UniProtKB-KW"/>
</dbReference>
<evidence type="ECO:0000256" key="6">
    <source>
        <dbReference type="ARBA" id="ARBA00022723"/>
    </source>
</evidence>
<keyword evidence="4 13" id="KW-0949">S-adenosyl-L-methionine</keyword>
<dbReference type="NCBIfam" id="TIGR00308">
    <property type="entry name" value="TRM1"/>
    <property type="match status" value="1"/>
</dbReference>
<dbReference type="EC" id="2.1.1.216" evidence="10 13"/>
<dbReference type="InterPro" id="IPR000571">
    <property type="entry name" value="Znf_CCCH"/>
</dbReference>